<evidence type="ECO:0000313" key="2">
    <source>
        <dbReference type="Proteomes" id="UP000178323"/>
    </source>
</evidence>
<proteinExistence type="predicted"/>
<dbReference type="STRING" id="1797985.A2Y83_04660"/>
<comment type="caution">
    <text evidence="1">The sequence shown here is derived from an EMBL/GenBank/DDBJ whole genome shotgun (WGS) entry which is preliminary data.</text>
</comment>
<dbReference type="Proteomes" id="UP000178323">
    <property type="component" value="Unassembled WGS sequence"/>
</dbReference>
<sequence length="71" mass="7867">MEIARVRLDGGVEIGCAIEKSPRLPCGQPTPFWKGGKNGARPIGWWSWDKLCRRKIPPSALRAADPLLERG</sequence>
<protein>
    <submittedName>
        <fullName evidence="1">Uncharacterized protein</fullName>
    </submittedName>
</protein>
<organism evidence="1 2">
    <name type="scientific">Candidatus Falkowbacteria bacterium RBG_13_39_14</name>
    <dbReference type="NCBI Taxonomy" id="1797985"/>
    <lineage>
        <taxon>Bacteria</taxon>
        <taxon>Candidatus Falkowiibacteriota</taxon>
    </lineage>
</organism>
<reference evidence="1 2" key="1">
    <citation type="journal article" date="2016" name="Nat. Commun.">
        <title>Thousands of microbial genomes shed light on interconnected biogeochemical processes in an aquifer system.</title>
        <authorList>
            <person name="Anantharaman K."/>
            <person name="Brown C.T."/>
            <person name="Hug L.A."/>
            <person name="Sharon I."/>
            <person name="Castelle C.J."/>
            <person name="Probst A.J."/>
            <person name="Thomas B.C."/>
            <person name="Singh A."/>
            <person name="Wilkins M.J."/>
            <person name="Karaoz U."/>
            <person name="Brodie E.L."/>
            <person name="Williams K.H."/>
            <person name="Hubbard S.S."/>
            <person name="Banfield J.F."/>
        </authorList>
    </citation>
    <scope>NUCLEOTIDE SEQUENCE [LARGE SCALE GENOMIC DNA]</scope>
</reference>
<gene>
    <name evidence="1" type="ORF">A2Y83_04660</name>
</gene>
<name>A0A1F5S6M3_9BACT</name>
<dbReference type="AlphaFoldDB" id="A0A1F5S6M3"/>
<evidence type="ECO:0000313" key="1">
    <source>
        <dbReference type="EMBL" id="OGF22276.1"/>
    </source>
</evidence>
<accession>A0A1F5S6M3</accession>
<dbReference type="EMBL" id="MFFS01000031">
    <property type="protein sequence ID" value="OGF22276.1"/>
    <property type="molecule type" value="Genomic_DNA"/>
</dbReference>